<organism evidence="2 3">
    <name type="scientific">Colletotrichum lupini</name>
    <dbReference type="NCBI Taxonomy" id="145971"/>
    <lineage>
        <taxon>Eukaryota</taxon>
        <taxon>Fungi</taxon>
        <taxon>Dikarya</taxon>
        <taxon>Ascomycota</taxon>
        <taxon>Pezizomycotina</taxon>
        <taxon>Sordariomycetes</taxon>
        <taxon>Hypocreomycetidae</taxon>
        <taxon>Glomerellales</taxon>
        <taxon>Glomerellaceae</taxon>
        <taxon>Colletotrichum</taxon>
        <taxon>Colletotrichum acutatum species complex</taxon>
    </lineage>
</organism>
<feature type="compositionally biased region" description="Basic and acidic residues" evidence="1">
    <location>
        <begin position="316"/>
        <end position="326"/>
    </location>
</feature>
<feature type="region of interest" description="Disordered" evidence="1">
    <location>
        <begin position="1"/>
        <end position="28"/>
    </location>
</feature>
<feature type="region of interest" description="Disordered" evidence="1">
    <location>
        <begin position="135"/>
        <end position="164"/>
    </location>
</feature>
<dbReference type="RefSeq" id="XP_049138146.1">
    <property type="nucleotide sequence ID" value="XM_049296922.1"/>
</dbReference>
<sequence>MPVESSPANPKLTNHIEPIPTYVTSPGRTLQYTSTASYRQRDPKDNKNSTGCIAVPRPLRGLRSLAVASSFGELWLLTITMPGSMGRGNLAKNAIDHGMELTPTAQPRHPHAPRDFHPAIRAVTGENQLLDVDIAGKSRPSCPPVQGQPGAADGSHGHGSSPKVRHAERFALARDLRYVGLPLTRSVQSLRLTHHRATFLEPFCPSLPVARRCRALTGNVRVFWTCGVYSSECLRYSPLHFPQTFHTTLTLTLARLEYGNAETRRLVSDNKRTHLTETNLLSLCLPTTCPERTFAVFRHSPMNTRAHYLGNGSQAKDSDPRRRISQDADSPGKLCFPLPPHSRFCQSETRRSSHGKKTPSRNCKLCSLIRRPSGIQFEQHSILDGLKYPGVPGSENDDPKNSPGKRKLEHIVKITTKSTRIPSSAKSLAIGVVSPRDPVACDSAAFGFSSFSFHSDKVALHCIERPLGQEGLGDQGQGQKKTRAVLRLHPYSVRGAAEPPTSSFDFRCAPNLPTQYLTFRCRIIQNRQWAGYYNVIERSDRRPNDSDRIVRLSHRDLLVTPGATLLLHREINRAPAKFEEAEEML</sequence>
<dbReference type="GeneID" id="73351932"/>
<dbReference type="Proteomes" id="UP000830671">
    <property type="component" value="Chromosome 10"/>
</dbReference>
<evidence type="ECO:0000313" key="3">
    <source>
        <dbReference type="Proteomes" id="UP000830671"/>
    </source>
</evidence>
<proteinExistence type="predicted"/>
<dbReference type="EMBL" id="CP019472">
    <property type="protein sequence ID" value="UQC76505.1"/>
    <property type="molecule type" value="Genomic_DNA"/>
</dbReference>
<dbReference type="KEGG" id="clup:CLUP02_18018"/>
<reference evidence="2" key="1">
    <citation type="journal article" date="2021" name="Mol. Plant Microbe Interact.">
        <title>Complete Genome Sequence of the Plant-Pathogenic Fungus Colletotrichum lupini.</title>
        <authorList>
            <person name="Baroncelli R."/>
            <person name="Pensec F."/>
            <person name="Da Lio D."/>
            <person name="Boufleur T."/>
            <person name="Vicente I."/>
            <person name="Sarrocco S."/>
            <person name="Picot A."/>
            <person name="Baraldi E."/>
            <person name="Sukno S."/>
            <person name="Thon M."/>
            <person name="Le Floch G."/>
        </authorList>
    </citation>
    <scope>NUCLEOTIDE SEQUENCE</scope>
    <source>
        <strain evidence="2">IMI 504893</strain>
    </source>
</reference>
<accession>A0A9Q8WBG6</accession>
<feature type="region of interest" description="Disordered" evidence="1">
    <location>
        <begin position="306"/>
        <end position="332"/>
    </location>
</feature>
<evidence type="ECO:0000313" key="2">
    <source>
        <dbReference type="EMBL" id="UQC76505.1"/>
    </source>
</evidence>
<protein>
    <submittedName>
        <fullName evidence="2">Uncharacterized protein</fullName>
    </submittedName>
</protein>
<evidence type="ECO:0000256" key="1">
    <source>
        <dbReference type="SAM" id="MobiDB-lite"/>
    </source>
</evidence>
<keyword evidence="3" id="KW-1185">Reference proteome</keyword>
<name>A0A9Q8WBG6_9PEZI</name>
<dbReference type="AlphaFoldDB" id="A0A9Q8WBG6"/>
<gene>
    <name evidence="2" type="ORF">CLUP02_18018</name>
</gene>
<feature type="compositionally biased region" description="Polar residues" evidence="1">
    <location>
        <begin position="1"/>
        <end position="12"/>
    </location>
</feature>